<dbReference type="PANTHER" id="PTHR30471:SF3">
    <property type="entry name" value="UPF0758 PROTEIN YEES-RELATED"/>
    <property type="match status" value="1"/>
</dbReference>
<sequence length="136" mass="15847">MTEITTSKIAYECLRAQINPYAEELWIYALSSELKLIKLEMVFRGTADHCLIHPRDIFRILILNNASSFIMAHNHPSNSALPSEQDLILTRKIHQLAVLFQIPLNDHLIVTTKDYYSMAEQGHFKKWKKNSSRMLY</sequence>
<dbReference type="PROSITE" id="PS50249">
    <property type="entry name" value="MPN"/>
    <property type="match status" value="1"/>
</dbReference>
<reference evidence="7" key="1">
    <citation type="submission" date="2022-03" db="EMBL/GenBank/DDBJ databases">
        <title>Genome Identification and Characterization of new species Bdellovibrio reynosense LBG001 sp. nov. from a Mexico soil sample.</title>
        <authorList>
            <person name="Camilli A."/>
            <person name="Ajao Y."/>
            <person name="Guo X."/>
        </authorList>
    </citation>
    <scope>NUCLEOTIDE SEQUENCE</scope>
    <source>
        <strain evidence="7">LBG001</strain>
    </source>
</reference>
<dbReference type="Pfam" id="PF04002">
    <property type="entry name" value="RadC"/>
    <property type="match status" value="1"/>
</dbReference>
<keyword evidence="4" id="KW-0862">Zinc</keyword>
<protein>
    <submittedName>
        <fullName evidence="7">JAB domain-containing protein</fullName>
    </submittedName>
</protein>
<feature type="domain" description="MPN" evidence="6">
    <location>
        <begin position="3"/>
        <end position="124"/>
    </location>
</feature>
<keyword evidence="8" id="KW-1185">Reference proteome</keyword>
<evidence type="ECO:0000256" key="4">
    <source>
        <dbReference type="ARBA" id="ARBA00022833"/>
    </source>
</evidence>
<keyword evidence="5" id="KW-0482">Metalloprotease</keyword>
<evidence type="ECO:0000256" key="5">
    <source>
        <dbReference type="ARBA" id="ARBA00023049"/>
    </source>
</evidence>
<dbReference type="InterPro" id="IPR037518">
    <property type="entry name" value="MPN"/>
</dbReference>
<organism evidence="7 8">
    <name type="scientific">Bdellovibrio reynosensis</name>
    <dbReference type="NCBI Taxonomy" id="2835041"/>
    <lineage>
        <taxon>Bacteria</taxon>
        <taxon>Pseudomonadati</taxon>
        <taxon>Bdellovibrionota</taxon>
        <taxon>Bdellovibrionia</taxon>
        <taxon>Bdellovibrionales</taxon>
        <taxon>Pseudobdellovibrionaceae</taxon>
        <taxon>Bdellovibrio</taxon>
    </lineage>
</organism>
<name>A0ABY4C5S3_9BACT</name>
<accession>A0ABY4C5S3</accession>
<dbReference type="SUPFAM" id="SSF102712">
    <property type="entry name" value="JAB1/MPN domain"/>
    <property type="match status" value="1"/>
</dbReference>
<dbReference type="InterPro" id="IPR025657">
    <property type="entry name" value="RadC_JAB"/>
</dbReference>
<evidence type="ECO:0000313" key="8">
    <source>
        <dbReference type="Proteomes" id="UP000830116"/>
    </source>
</evidence>
<dbReference type="PANTHER" id="PTHR30471">
    <property type="entry name" value="DNA REPAIR PROTEIN RADC"/>
    <property type="match status" value="1"/>
</dbReference>
<dbReference type="Gene3D" id="3.40.140.10">
    <property type="entry name" value="Cytidine Deaminase, domain 2"/>
    <property type="match status" value="1"/>
</dbReference>
<evidence type="ECO:0000256" key="1">
    <source>
        <dbReference type="ARBA" id="ARBA00022670"/>
    </source>
</evidence>
<dbReference type="CDD" id="cd08071">
    <property type="entry name" value="MPN_DUF2466"/>
    <property type="match status" value="1"/>
</dbReference>
<proteinExistence type="predicted"/>
<dbReference type="Proteomes" id="UP000830116">
    <property type="component" value="Chromosome"/>
</dbReference>
<keyword evidence="2" id="KW-0479">Metal-binding</keyword>
<gene>
    <name evidence="7" type="ORF">MNR06_10985</name>
</gene>
<evidence type="ECO:0000256" key="3">
    <source>
        <dbReference type="ARBA" id="ARBA00022801"/>
    </source>
</evidence>
<evidence type="ECO:0000259" key="6">
    <source>
        <dbReference type="PROSITE" id="PS50249"/>
    </source>
</evidence>
<keyword evidence="3" id="KW-0378">Hydrolase</keyword>
<dbReference type="RefSeq" id="WP_243535980.1">
    <property type="nucleotide sequence ID" value="NZ_CP093442.1"/>
</dbReference>
<keyword evidence="1" id="KW-0645">Protease</keyword>
<dbReference type="InterPro" id="IPR001405">
    <property type="entry name" value="UPF0758"/>
</dbReference>
<evidence type="ECO:0000256" key="2">
    <source>
        <dbReference type="ARBA" id="ARBA00022723"/>
    </source>
</evidence>
<evidence type="ECO:0000313" key="7">
    <source>
        <dbReference type="EMBL" id="UOF00225.1"/>
    </source>
</evidence>
<dbReference type="EMBL" id="CP093442">
    <property type="protein sequence ID" value="UOF00225.1"/>
    <property type="molecule type" value="Genomic_DNA"/>
</dbReference>